<keyword evidence="3" id="KW-1185">Reference proteome</keyword>
<dbReference type="EMBL" id="PDKN01000007">
    <property type="protein sequence ID" value="RXJ55479.1"/>
    <property type="molecule type" value="Genomic_DNA"/>
</dbReference>
<proteinExistence type="predicted"/>
<evidence type="ECO:0000313" key="3">
    <source>
        <dbReference type="Proteomes" id="UP000290657"/>
    </source>
</evidence>
<evidence type="ECO:0000259" key="1">
    <source>
        <dbReference type="Pfam" id="PF01844"/>
    </source>
</evidence>
<reference evidence="2 3" key="1">
    <citation type="submission" date="2017-10" db="EMBL/GenBank/DDBJ databases">
        <title>Genomics of the genus Arcobacter.</title>
        <authorList>
            <person name="Perez-Cataluna A."/>
            <person name="Figueras M.J."/>
        </authorList>
    </citation>
    <scope>NUCLEOTIDE SEQUENCE [LARGE SCALE GENOMIC DNA]</scope>
    <source>
        <strain evidence="2 3">CECT 8987</strain>
    </source>
</reference>
<dbReference type="InterPro" id="IPR002711">
    <property type="entry name" value="HNH"/>
</dbReference>
<dbReference type="GO" id="GO:0003676">
    <property type="term" value="F:nucleic acid binding"/>
    <property type="evidence" value="ECO:0007669"/>
    <property type="project" value="InterPro"/>
</dbReference>
<keyword evidence="2" id="KW-0255">Endonuclease</keyword>
<name>A0A4Q0XNH4_9BACT</name>
<dbReference type="Proteomes" id="UP000290657">
    <property type="component" value="Unassembled WGS sequence"/>
</dbReference>
<sequence>MYLDKNVGRKKIEGLYHYFLKNIPLIKNIHKVKEIKSIWKVENLQLLENSIEIIDNDYSVQEGKSKYRRHLVRERDSKIIKLAKIKFKKEIGKLYCEVCGFDFEKTYGKIGTDFIEGHHNIGVSELKEDQKTRIEDISLVCSNCHKMLHRRKPWLTVNELKAIIN</sequence>
<accession>A0A4Q0XNH4</accession>
<gene>
    <name evidence="2" type="ORF">CRV04_10035</name>
</gene>
<evidence type="ECO:0000313" key="2">
    <source>
        <dbReference type="EMBL" id="RXJ55479.1"/>
    </source>
</evidence>
<organism evidence="2 3">
    <name type="scientific">Candidatus Marinarcus aquaticus</name>
    <dbReference type="NCBI Taxonomy" id="2044504"/>
    <lineage>
        <taxon>Bacteria</taxon>
        <taxon>Pseudomonadati</taxon>
        <taxon>Campylobacterota</taxon>
        <taxon>Epsilonproteobacteria</taxon>
        <taxon>Campylobacterales</taxon>
        <taxon>Arcobacteraceae</taxon>
        <taxon>Candidatus Marinarcus</taxon>
    </lineage>
</organism>
<comment type="caution">
    <text evidence="2">The sequence shown here is derived from an EMBL/GenBank/DDBJ whole genome shotgun (WGS) entry which is preliminary data.</text>
</comment>
<dbReference type="OrthoDB" id="9802640at2"/>
<dbReference type="AlphaFoldDB" id="A0A4Q0XNH4"/>
<keyword evidence="2" id="KW-0378">Hydrolase</keyword>
<keyword evidence="2" id="KW-0540">Nuclease</keyword>
<dbReference type="GO" id="GO:0008270">
    <property type="term" value="F:zinc ion binding"/>
    <property type="evidence" value="ECO:0007669"/>
    <property type="project" value="InterPro"/>
</dbReference>
<dbReference type="Pfam" id="PF01844">
    <property type="entry name" value="HNH"/>
    <property type="match status" value="1"/>
</dbReference>
<protein>
    <submittedName>
        <fullName evidence="2">HNH endonuclease</fullName>
    </submittedName>
</protein>
<feature type="domain" description="HNH" evidence="1">
    <location>
        <begin position="96"/>
        <end position="151"/>
    </location>
</feature>
<dbReference type="GO" id="GO:0004519">
    <property type="term" value="F:endonuclease activity"/>
    <property type="evidence" value="ECO:0007669"/>
    <property type="project" value="UniProtKB-KW"/>
</dbReference>